<feature type="domain" description="U1-type" evidence="1">
    <location>
        <begin position="50"/>
        <end position="84"/>
    </location>
</feature>
<dbReference type="SMART" id="SM00451">
    <property type="entry name" value="ZnF_U1"/>
    <property type="match status" value="2"/>
</dbReference>
<dbReference type="GO" id="GO:0008270">
    <property type="term" value="F:zinc ion binding"/>
    <property type="evidence" value="ECO:0007669"/>
    <property type="project" value="InterPro"/>
</dbReference>
<evidence type="ECO:0000313" key="2">
    <source>
        <dbReference type="EMBL" id="KAF7279880.1"/>
    </source>
</evidence>
<dbReference type="AlphaFoldDB" id="A0A834ILI2"/>
<keyword evidence="3" id="KW-1185">Reference proteome</keyword>
<organism evidence="2 3">
    <name type="scientific">Rhynchophorus ferrugineus</name>
    <name type="common">Red palm weevil</name>
    <name type="synonym">Curculio ferrugineus</name>
    <dbReference type="NCBI Taxonomy" id="354439"/>
    <lineage>
        <taxon>Eukaryota</taxon>
        <taxon>Metazoa</taxon>
        <taxon>Ecdysozoa</taxon>
        <taxon>Arthropoda</taxon>
        <taxon>Hexapoda</taxon>
        <taxon>Insecta</taxon>
        <taxon>Pterygota</taxon>
        <taxon>Neoptera</taxon>
        <taxon>Endopterygota</taxon>
        <taxon>Coleoptera</taxon>
        <taxon>Polyphaga</taxon>
        <taxon>Cucujiformia</taxon>
        <taxon>Curculionidae</taxon>
        <taxon>Dryophthorinae</taxon>
        <taxon>Rhynchophorus</taxon>
    </lineage>
</organism>
<evidence type="ECO:0000313" key="3">
    <source>
        <dbReference type="Proteomes" id="UP000625711"/>
    </source>
</evidence>
<dbReference type="OrthoDB" id="6778710at2759"/>
<dbReference type="Proteomes" id="UP000625711">
    <property type="component" value="Unassembled WGS sequence"/>
</dbReference>
<feature type="domain" description="U1-type" evidence="1">
    <location>
        <begin position="10"/>
        <end position="43"/>
    </location>
</feature>
<accession>A0A834ILI2</accession>
<protein>
    <recommendedName>
        <fullName evidence="1">U1-type domain-containing protein</fullName>
    </recommendedName>
</protein>
<dbReference type="Gene3D" id="3.30.160.60">
    <property type="entry name" value="Classic Zinc Finger"/>
    <property type="match status" value="1"/>
</dbReference>
<comment type="caution">
    <text evidence="2">The sequence shown here is derived from an EMBL/GenBank/DDBJ whole genome shotgun (WGS) entry which is preliminary data.</text>
</comment>
<dbReference type="SUPFAM" id="SSF57667">
    <property type="entry name" value="beta-beta-alpha zinc fingers"/>
    <property type="match status" value="1"/>
</dbReference>
<sequence length="677" mass="78207">MLPAPAVSGANQFYCNLCNILININDKNNHIDGNKHKYKLRQNETKNKNEGNIECKICKVELTSDDFYKIHIGSKKHKRNCRNHRLKKLIKEHKNNKSIDQENSSIEPDTSVRPFLKQIGRRAVSVPTDEYVQPNYYSSSKEKYRSNGAKNTEEIYQNYLNSLLAYWGVILAMHPMVKDFKISVNNKEWGTFGNVVLEIDYCPNTDSENSVRNIYAINLKYISNNTKQLDDINKGKFNLSKLIANAICAPLPKNDEIIKYIIFTTADPSSQFRPKLRIKGELFHTKHHCDNKIDYIDIGGKTLNKNNMVNTVDDKDNVFRLFSTDISHPLPKVYLYAGQKKLKRFGPGIDAALSKRFGLDQLEVSAKIINFIQYWNEDLLGGTYKLNKEDILVKIGDILLSPYKAELQIGSAEANQDFKAWNQAINAVDITILHKHPFIINSICKPINAYIEQNHKFIINPNNKQVTIPQEQLKSLNKALAMYVFEETIDYTDYSHVPLFSIYRAFWKAGLAPLILESEEDSEREYILQIITVLKELGLLRKYIIKLPNPKYEHIVKILKYLTYFLSLDDIINKLPPATLNTLKIGVSEKFHLNLKTIQTNDKYFFRNITANDFFDIALGKYNLKQCHDIMDKDSEWKLVLNDKLIKQIKTELEPEEQTDQNSQKKNYLCGLDPAIF</sequence>
<dbReference type="InterPro" id="IPR003604">
    <property type="entry name" value="Matrin/U1-like-C_Znf_C2H2"/>
</dbReference>
<dbReference type="GO" id="GO:0003676">
    <property type="term" value="F:nucleic acid binding"/>
    <property type="evidence" value="ECO:0007669"/>
    <property type="project" value="InterPro"/>
</dbReference>
<reference evidence="2" key="1">
    <citation type="submission" date="2020-08" db="EMBL/GenBank/DDBJ databases">
        <title>Genome sequencing and assembly of the red palm weevil Rhynchophorus ferrugineus.</title>
        <authorList>
            <person name="Dias G.B."/>
            <person name="Bergman C.M."/>
            <person name="Manee M."/>
        </authorList>
    </citation>
    <scope>NUCLEOTIDE SEQUENCE</scope>
    <source>
        <strain evidence="2">AA-2017</strain>
        <tissue evidence="2">Whole larva</tissue>
    </source>
</reference>
<evidence type="ECO:0000259" key="1">
    <source>
        <dbReference type="SMART" id="SM00451"/>
    </source>
</evidence>
<proteinExistence type="predicted"/>
<name>A0A834ILI2_RHYFE</name>
<dbReference type="InterPro" id="IPR036236">
    <property type="entry name" value="Znf_C2H2_sf"/>
</dbReference>
<gene>
    <name evidence="2" type="ORF">GWI33_006641</name>
</gene>
<dbReference type="EMBL" id="JAACXV010000334">
    <property type="protein sequence ID" value="KAF7279880.1"/>
    <property type="molecule type" value="Genomic_DNA"/>
</dbReference>